<dbReference type="InterPro" id="IPR036365">
    <property type="entry name" value="PGBD-like_sf"/>
</dbReference>
<dbReference type="Pfam" id="PF01183">
    <property type="entry name" value="Glyco_hydro_25"/>
    <property type="match status" value="1"/>
</dbReference>
<dbReference type="SUPFAM" id="SSF47090">
    <property type="entry name" value="PGBD-like"/>
    <property type="match status" value="1"/>
</dbReference>
<dbReference type="Gene3D" id="1.10.101.10">
    <property type="entry name" value="PGBD-like superfamily/PGBD"/>
    <property type="match status" value="1"/>
</dbReference>
<dbReference type="Gene3D" id="3.20.20.80">
    <property type="entry name" value="Glycosidases"/>
    <property type="match status" value="1"/>
</dbReference>
<keyword evidence="3" id="KW-0326">Glycosidase</keyword>
<name>A0A495J4G0_9SPHI</name>
<dbReference type="InterPro" id="IPR002053">
    <property type="entry name" value="Glyco_hydro_25"/>
</dbReference>
<dbReference type="SMART" id="SM00641">
    <property type="entry name" value="Glyco_25"/>
    <property type="match status" value="1"/>
</dbReference>
<protein>
    <submittedName>
        <fullName evidence="5">Lysozyme</fullName>
    </submittedName>
</protein>
<dbReference type="OrthoDB" id="9812621at2"/>
<evidence type="ECO:0000313" key="6">
    <source>
        <dbReference type="Proteomes" id="UP000268007"/>
    </source>
</evidence>
<accession>A0A495J4G0</accession>
<dbReference type="InterPro" id="IPR018077">
    <property type="entry name" value="Glyco_hydro_fam25_subgr"/>
</dbReference>
<dbReference type="PROSITE" id="PS51904">
    <property type="entry name" value="GLYCOSYL_HYDROL_F25_2"/>
    <property type="match status" value="1"/>
</dbReference>
<dbReference type="Pfam" id="PF01471">
    <property type="entry name" value="PG_binding_1"/>
    <property type="match status" value="1"/>
</dbReference>
<dbReference type="InterPro" id="IPR017853">
    <property type="entry name" value="GH"/>
</dbReference>
<sequence length="289" mass="31544">MNLLQLGSQGSDVQKLQNQLIAQGFQIAADGIFGPGTQAALKQYQQSKGLTADGIAGANTFSALGDSVTTATGIRGIDISHNNGAINWAILATEVSFVYCKASQGNSFKDPMFQQNFHRLAVANIIRGGYHFLNFQNSPADVQVENFLACGIDYSVMNVLPPVLDVEWQVPQALNDYIKPNRTACVQLVADWLSAVELRTGRVPMIYTNPSFWRDFLGNPSGFENYPLWTSGYSNNPPAMIPGWSHYTFWQNSGTGKISSINGDVDTDVFNGEMDDLIRLASPSPQPII</sequence>
<proteinExistence type="inferred from homology"/>
<dbReference type="InterPro" id="IPR036366">
    <property type="entry name" value="PGBDSf"/>
</dbReference>
<dbReference type="PANTHER" id="PTHR34135:SF2">
    <property type="entry name" value="LYSOZYME"/>
    <property type="match status" value="1"/>
</dbReference>
<feature type="domain" description="Peptidoglycan binding-like" evidence="4">
    <location>
        <begin position="9"/>
        <end position="64"/>
    </location>
</feature>
<organism evidence="5 6">
    <name type="scientific">Mucilaginibacter gracilis</name>
    <dbReference type="NCBI Taxonomy" id="423350"/>
    <lineage>
        <taxon>Bacteria</taxon>
        <taxon>Pseudomonadati</taxon>
        <taxon>Bacteroidota</taxon>
        <taxon>Sphingobacteriia</taxon>
        <taxon>Sphingobacteriales</taxon>
        <taxon>Sphingobacteriaceae</taxon>
        <taxon>Mucilaginibacter</taxon>
    </lineage>
</organism>
<comment type="caution">
    <text evidence="5">The sequence shown here is derived from an EMBL/GenBank/DDBJ whole genome shotgun (WGS) entry which is preliminary data.</text>
</comment>
<dbReference type="GO" id="GO:0016998">
    <property type="term" value="P:cell wall macromolecule catabolic process"/>
    <property type="evidence" value="ECO:0007669"/>
    <property type="project" value="InterPro"/>
</dbReference>
<dbReference type="PANTHER" id="PTHR34135">
    <property type="entry name" value="LYSOZYME"/>
    <property type="match status" value="1"/>
</dbReference>
<dbReference type="GO" id="GO:0009253">
    <property type="term" value="P:peptidoglycan catabolic process"/>
    <property type="evidence" value="ECO:0007669"/>
    <property type="project" value="InterPro"/>
</dbReference>
<dbReference type="GO" id="GO:0003796">
    <property type="term" value="F:lysozyme activity"/>
    <property type="evidence" value="ECO:0007669"/>
    <property type="project" value="InterPro"/>
</dbReference>
<evidence type="ECO:0000313" key="5">
    <source>
        <dbReference type="EMBL" id="RKR83713.1"/>
    </source>
</evidence>
<evidence type="ECO:0000256" key="2">
    <source>
        <dbReference type="ARBA" id="ARBA00022801"/>
    </source>
</evidence>
<dbReference type="InterPro" id="IPR002477">
    <property type="entry name" value="Peptidoglycan-bd-like"/>
</dbReference>
<dbReference type="AlphaFoldDB" id="A0A495J4G0"/>
<dbReference type="EMBL" id="RBKU01000001">
    <property type="protein sequence ID" value="RKR83713.1"/>
    <property type="molecule type" value="Genomic_DNA"/>
</dbReference>
<evidence type="ECO:0000259" key="4">
    <source>
        <dbReference type="Pfam" id="PF01471"/>
    </source>
</evidence>
<dbReference type="RefSeq" id="WP_121199178.1">
    <property type="nucleotide sequence ID" value="NZ_RBKU01000001.1"/>
</dbReference>
<comment type="similarity">
    <text evidence="1">Belongs to the glycosyl hydrolase 25 family.</text>
</comment>
<keyword evidence="6" id="KW-1185">Reference proteome</keyword>
<dbReference type="Proteomes" id="UP000268007">
    <property type="component" value="Unassembled WGS sequence"/>
</dbReference>
<keyword evidence="2" id="KW-0378">Hydrolase</keyword>
<dbReference type="GO" id="GO:0016052">
    <property type="term" value="P:carbohydrate catabolic process"/>
    <property type="evidence" value="ECO:0007669"/>
    <property type="project" value="TreeGrafter"/>
</dbReference>
<evidence type="ECO:0000256" key="1">
    <source>
        <dbReference type="ARBA" id="ARBA00010646"/>
    </source>
</evidence>
<dbReference type="SUPFAM" id="SSF51445">
    <property type="entry name" value="(Trans)glycosidases"/>
    <property type="match status" value="1"/>
</dbReference>
<gene>
    <name evidence="5" type="ORF">BDD43_3927</name>
</gene>
<evidence type="ECO:0000256" key="3">
    <source>
        <dbReference type="ARBA" id="ARBA00023295"/>
    </source>
</evidence>
<reference evidence="5 6" key="1">
    <citation type="submission" date="2018-10" db="EMBL/GenBank/DDBJ databases">
        <title>Genomic Encyclopedia of Archaeal and Bacterial Type Strains, Phase II (KMG-II): from individual species to whole genera.</title>
        <authorList>
            <person name="Goeker M."/>
        </authorList>
    </citation>
    <scope>NUCLEOTIDE SEQUENCE [LARGE SCALE GENOMIC DNA]</scope>
    <source>
        <strain evidence="5 6">DSM 18602</strain>
    </source>
</reference>